<dbReference type="EMBL" id="CP092427">
    <property type="protein sequence ID" value="ULP35428.1"/>
    <property type="molecule type" value="Genomic_DNA"/>
</dbReference>
<reference evidence="3" key="3">
    <citation type="submission" date="2022-08" db="EMBL/GenBank/DDBJ databases">
        <title>Whole genome sequencing of non-tuberculosis mycobacteria type-strains.</title>
        <authorList>
            <person name="Igarashi Y."/>
            <person name="Osugi A."/>
            <person name="Mitarai S."/>
        </authorList>
    </citation>
    <scope>NUCLEOTIDE SEQUENCE</scope>
    <source>
        <strain evidence="3">JCM 16372</strain>
    </source>
</reference>
<dbReference type="Proteomes" id="UP001140272">
    <property type="component" value="Unassembled WGS sequence"/>
</dbReference>
<dbReference type="EMBL" id="JACKRN010000444">
    <property type="protein sequence ID" value="MCV7071228.1"/>
    <property type="molecule type" value="Genomic_DNA"/>
</dbReference>
<name>A0A9X3BG20_9MYCO</name>
<sequence length="80" mass="8268">MADRADTAHAEDPFNEAVATTGLFLLVTAIIAVAFALASWTMSETLFAVLGGAVALLSFAASMFCFTTQAQEPAPVEVSA</sequence>
<organism evidence="2 5">
    <name type="scientific">Mycolicibacterium rufum</name>
    <dbReference type="NCBI Taxonomy" id="318424"/>
    <lineage>
        <taxon>Bacteria</taxon>
        <taxon>Bacillati</taxon>
        <taxon>Actinomycetota</taxon>
        <taxon>Actinomycetes</taxon>
        <taxon>Mycobacteriales</taxon>
        <taxon>Mycobacteriaceae</taxon>
        <taxon>Mycolicibacterium</taxon>
    </lineage>
</organism>
<gene>
    <name evidence="2" type="ORF">H7H73_13090</name>
    <name evidence="3" type="ORF">MJO55_19390</name>
</gene>
<dbReference type="AlphaFoldDB" id="A0A9X3BG20"/>
<dbReference type="RefSeq" id="WP_043411212.1">
    <property type="nucleotide sequence ID" value="NZ_CP092427.2"/>
</dbReference>
<feature type="transmembrane region" description="Helical" evidence="1">
    <location>
        <begin position="17"/>
        <end position="38"/>
    </location>
</feature>
<reference evidence="2" key="1">
    <citation type="submission" date="2020-07" db="EMBL/GenBank/DDBJ databases">
        <authorList>
            <person name="Pettersson B.M.F."/>
            <person name="Behra P.R.K."/>
            <person name="Ramesh M."/>
            <person name="Das S."/>
            <person name="Dasgupta S."/>
            <person name="Kirsebom L.A."/>
        </authorList>
    </citation>
    <scope>NUCLEOTIDE SEQUENCE</scope>
    <source>
        <strain evidence="2">DSM 45406</strain>
    </source>
</reference>
<evidence type="ECO:0000313" key="5">
    <source>
        <dbReference type="Proteomes" id="UP001140272"/>
    </source>
</evidence>
<dbReference type="Proteomes" id="UP001055159">
    <property type="component" value="Chromosome"/>
</dbReference>
<evidence type="ECO:0000313" key="4">
    <source>
        <dbReference type="Proteomes" id="UP001055159"/>
    </source>
</evidence>
<proteinExistence type="predicted"/>
<accession>A0A9X3BG20</accession>
<reference evidence="2" key="2">
    <citation type="journal article" date="2022" name="BMC Genomics">
        <title>Comparative genome analysis of mycobacteria focusing on tRNA and non-coding RNA.</title>
        <authorList>
            <person name="Behra P.R.K."/>
            <person name="Pettersson B.M.F."/>
            <person name="Ramesh M."/>
            <person name="Das S."/>
            <person name="Dasgupta S."/>
            <person name="Kirsebom L.A."/>
        </authorList>
    </citation>
    <scope>NUCLEOTIDE SEQUENCE</scope>
    <source>
        <strain evidence="2">DSM 45406</strain>
    </source>
</reference>
<evidence type="ECO:0000256" key="1">
    <source>
        <dbReference type="SAM" id="Phobius"/>
    </source>
</evidence>
<evidence type="ECO:0000313" key="3">
    <source>
        <dbReference type="EMBL" id="ULP35428.1"/>
    </source>
</evidence>
<keyword evidence="1" id="KW-1133">Transmembrane helix</keyword>
<feature type="transmembrane region" description="Helical" evidence="1">
    <location>
        <begin position="45"/>
        <end position="64"/>
    </location>
</feature>
<evidence type="ECO:0000313" key="2">
    <source>
        <dbReference type="EMBL" id="MCV7071228.1"/>
    </source>
</evidence>
<protein>
    <submittedName>
        <fullName evidence="2">Uncharacterized protein</fullName>
    </submittedName>
</protein>
<keyword evidence="1" id="KW-0812">Transmembrane</keyword>
<keyword evidence="4" id="KW-1185">Reference proteome</keyword>
<keyword evidence="1" id="KW-0472">Membrane</keyword>